<sequence>MKGALKEGLLEGQVKGEDGRARPPHVGTALTLAHDIALGMAYIHSRNVLHSDLKASNVLLTERSQGDCTADCSLVAKVADFGLSRQMDVEVTHVSGVFSGTVTHMAPETLRVGQQSKAADVYAFGILLYELFTADSAYRGLPQTAIIDMVLNRRARPVLPPDTPRHVALLAANCMEEEPGRRPSMAAVRDQLATLAQQYATQPAPTVTARQVGDERMVLDTPCDGAPCSGTTAREGGDGSNECDGGASMLSDGEGLPPRMRVPSVFVGDKELTLVPSHPRRPSAPVGFLNALREGDEGSGREDSEEEQSTLMFVASFMPTGNDDTTETSSACHNKKDGVGEASLV</sequence>
<dbReference type="AlphaFoldDB" id="A0A7S1XBP5"/>
<accession>A0A7S1XBP5</accession>
<feature type="region of interest" description="Disordered" evidence="1">
    <location>
        <begin position="230"/>
        <end position="257"/>
    </location>
</feature>
<dbReference type="InterPro" id="IPR051681">
    <property type="entry name" value="Ser/Thr_Kinases-Pseudokinases"/>
</dbReference>
<dbReference type="Pfam" id="PF07714">
    <property type="entry name" value="PK_Tyr_Ser-Thr"/>
    <property type="match status" value="1"/>
</dbReference>
<dbReference type="GO" id="GO:0004674">
    <property type="term" value="F:protein serine/threonine kinase activity"/>
    <property type="evidence" value="ECO:0007669"/>
    <property type="project" value="TreeGrafter"/>
</dbReference>
<dbReference type="EMBL" id="HBGG01042921">
    <property type="protein sequence ID" value="CAD9229353.1"/>
    <property type="molecule type" value="Transcribed_RNA"/>
</dbReference>
<dbReference type="InterPro" id="IPR001245">
    <property type="entry name" value="Ser-Thr/Tyr_kinase_cat_dom"/>
</dbReference>
<dbReference type="InterPro" id="IPR011009">
    <property type="entry name" value="Kinase-like_dom_sf"/>
</dbReference>
<dbReference type="SMART" id="SM00220">
    <property type="entry name" value="S_TKc"/>
    <property type="match status" value="1"/>
</dbReference>
<protein>
    <recommendedName>
        <fullName evidence="2">Protein kinase domain-containing protein</fullName>
    </recommendedName>
</protein>
<evidence type="ECO:0000256" key="1">
    <source>
        <dbReference type="SAM" id="MobiDB-lite"/>
    </source>
</evidence>
<dbReference type="PANTHER" id="PTHR44329:SF214">
    <property type="entry name" value="PROTEIN KINASE DOMAIN-CONTAINING PROTEIN"/>
    <property type="match status" value="1"/>
</dbReference>
<dbReference type="PANTHER" id="PTHR44329">
    <property type="entry name" value="SERINE/THREONINE-PROTEIN KINASE TNNI3K-RELATED"/>
    <property type="match status" value="1"/>
</dbReference>
<dbReference type="InterPro" id="IPR000719">
    <property type="entry name" value="Prot_kinase_dom"/>
</dbReference>
<organism evidence="3">
    <name type="scientific">Tetraselmis chuii</name>
    <dbReference type="NCBI Taxonomy" id="63592"/>
    <lineage>
        <taxon>Eukaryota</taxon>
        <taxon>Viridiplantae</taxon>
        <taxon>Chlorophyta</taxon>
        <taxon>core chlorophytes</taxon>
        <taxon>Chlorodendrophyceae</taxon>
        <taxon>Chlorodendrales</taxon>
        <taxon>Chlorodendraceae</taxon>
        <taxon>Tetraselmis</taxon>
    </lineage>
</organism>
<dbReference type="GO" id="GO:0005524">
    <property type="term" value="F:ATP binding"/>
    <property type="evidence" value="ECO:0007669"/>
    <property type="project" value="InterPro"/>
</dbReference>
<evidence type="ECO:0000259" key="2">
    <source>
        <dbReference type="PROSITE" id="PS50011"/>
    </source>
</evidence>
<feature type="region of interest" description="Disordered" evidence="1">
    <location>
        <begin position="276"/>
        <end position="345"/>
    </location>
</feature>
<reference evidence="3" key="1">
    <citation type="submission" date="2021-01" db="EMBL/GenBank/DDBJ databases">
        <authorList>
            <person name="Corre E."/>
            <person name="Pelletier E."/>
            <person name="Niang G."/>
            <person name="Scheremetjew M."/>
            <person name="Finn R."/>
            <person name="Kale V."/>
            <person name="Holt S."/>
            <person name="Cochrane G."/>
            <person name="Meng A."/>
            <person name="Brown T."/>
            <person name="Cohen L."/>
        </authorList>
    </citation>
    <scope>NUCLEOTIDE SEQUENCE</scope>
    <source>
        <strain evidence="3">PLY429</strain>
    </source>
</reference>
<evidence type="ECO:0000313" key="3">
    <source>
        <dbReference type="EMBL" id="CAD9229353.1"/>
    </source>
</evidence>
<dbReference type="PROSITE" id="PS00108">
    <property type="entry name" value="PROTEIN_KINASE_ST"/>
    <property type="match status" value="1"/>
</dbReference>
<name>A0A7S1XBP5_9CHLO</name>
<dbReference type="PROSITE" id="PS50011">
    <property type="entry name" value="PROTEIN_KINASE_DOM"/>
    <property type="match status" value="1"/>
</dbReference>
<dbReference type="InterPro" id="IPR008271">
    <property type="entry name" value="Ser/Thr_kinase_AS"/>
</dbReference>
<feature type="domain" description="Protein kinase" evidence="2">
    <location>
        <begin position="1"/>
        <end position="195"/>
    </location>
</feature>
<proteinExistence type="predicted"/>
<dbReference type="SUPFAM" id="SSF56112">
    <property type="entry name" value="Protein kinase-like (PK-like)"/>
    <property type="match status" value="1"/>
</dbReference>
<dbReference type="Gene3D" id="1.10.510.10">
    <property type="entry name" value="Transferase(Phosphotransferase) domain 1"/>
    <property type="match status" value="1"/>
</dbReference>
<gene>
    <name evidence="3" type="ORF">TCHU04912_LOCUS22182</name>
</gene>
<feature type="compositionally biased region" description="Basic and acidic residues" evidence="1">
    <location>
        <begin position="293"/>
        <end position="302"/>
    </location>
</feature>